<dbReference type="Pfam" id="PF02653">
    <property type="entry name" value="BPD_transp_2"/>
    <property type="match status" value="1"/>
</dbReference>
<keyword evidence="3 6" id="KW-0812">Transmembrane</keyword>
<proteinExistence type="predicted"/>
<sequence>MSTVQSRSRARARTPQQRRRRRLSWTLLGIAAALLLLALLEVVTGADDLTSSGTVSATLIATVPIALAGLGGLWSERAGVVNIGLEGMMILGTYGAGIFGYHFGPWAGVLGALALGAVGGLVHATATVVFGVDHIISGVAVNIIALGAVQYLAGLTFTGLPGGGQTQSPKLGDVGSVSIGPLSDAFGDLERSDLFLVSEIAAILRALVTDLSFLVLLALLFMVLTYVVLWRTAFGLRLRSCGESPAAAESLGVNVYRYKFIAVLTSGALAGLAGGFLALVASSNFRDGQTGGRGYIGLAAMIFGNWRPGGLLMGSGLFGYTETLGLRQGGTSVHALLLAVTLLLLAYAGWQWRQAQRTAAAVSAVVALGIAAVYFATDVVPGDFSQMTPYVVTLLVLAFASQRLRMPAADGQRYRKGSAG</sequence>
<evidence type="ECO:0000256" key="4">
    <source>
        <dbReference type="ARBA" id="ARBA00022989"/>
    </source>
</evidence>
<feature type="transmembrane region" description="Helical" evidence="6">
    <location>
        <begin position="109"/>
        <end position="132"/>
    </location>
</feature>
<keyword evidence="4 6" id="KW-1133">Transmembrane helix</keyword>
<evidence type="ECO:0000256" key="2">
    <source>
        <dbReference type="ARBA" id="ARBA00022475"/>
    </source>
</evidence>
<feature type="transmembrane region" description="Helical" evidence="6">
    <location>
        <begin position="211"/>
        <end position="230"/>
    </location>
</feature>
<dbReference type="PANTHER" id="PTHR43370">
    <property type="entry name" value="SUGAR ABC TRANSPORTER INTEGRAL MEMBRANE PROTEIN-RELATED"/>
    <property type="match status" value="1"/>
</dbReference>
<dbReference type="AlphaFoldDB" id="A0A6J4MNM3"/>
<reference evidence="7" key="1">
    <citation type="submission" date="2020-02" db="EMBL/GenBank/DDBJ databases">
        <authorList>
            <person name="Meier V. D."/>
        </authorList>
    </citation>
    <scope>NUCLEOTIDE SEQUENCE</scope>
    <source>
        <strain evidence="7">AVDCRST_MAG72</strain>
    </source>
</reference>
<feature type="transmembrane region" description="Helical" evidence="6">
    <location>
        <begin position="260"/>
        <end position="281"/>
    </location>
</feature>
<keyword evidence="5 6" id="KW-0472">Membrane</keyword>
<feature type="transmembrane region" description="Helical" evidence="6">
    <location>
        <begin position="55"/>
        <end position="74"/>
    </location>
</feature>
<gene>
    <name evidence="7" type="ORF">AVDCRST_MAG72-2565</name>
</gene>
<comment type="subcellular location">
    <subcellularLocation>
        <location evidence="1">Cell membrane</location>
        <topology evidence="1">Multi-pass membrane protein</topology>
    </subcellularLocation>
</comment>
<dbReference type="EMBL" id="CADCUJ010000107">
    <property type="protein sequence ID" value="CAA9364346.1"/>
    <property type="molecule type" value="Genomic_DNA"/>
</dbReference>
<feature type="transmembrane region" description="Helical" evidence="6">
    <location>
        <begin position="139"/>
        <end position="160"/>
    </location>
</feature>
<feature type="transmembrane region" description="Helical" evidence="6">
    <location>
        <begin position="81"/>
        <end position="103"/>
    </location>
</feature>
<dbReference type="CDD" id="cd06580">
    <property type="entry name" value="TM_PBP1_transp_TpRbsC_like"/>
    <property type="match status" value="1"/>
</dbReference>
<evidence type="ECO:0000256" key="5">
    <source>
        <dbReference type="ARBA" id="ARBA00023136"/>
    </source>
</evidence>
<evidence type="ECO:0000256" key="6">
    <source>
        <dbReference type="SAM" id="Phobius"/>
    </source>
</evidence>
<name>A0A6J4MNM3_9ACTN</name>
<feature type="transmembrane region" description="Helical" evidence="6">
    <location>
        <begin position="357"/>
        <end position="375"/>
    </location>
</feature>
<accession>A0A6J4MNM3</accession>
<evidence type="ECO:0000256" key="1">
    <source>
        <dbReference type="ARBA" id="ARBA00004651"/>
    </source>
</evidence>
<protein>
    <submittedName>
        <fullName evidence="7">Nucleoside ABC transporter, permease protein 2</fullName>
    </submittedName>
</protein>
<keyword evidence="2" id="KW-1003">Cell membrane</keyword>
<dbReference type="GO" id="GO:0005886">
    <property type="term" value="C:plasma membrane"/>
    <property type="evidence" value="ECO:0007669"/>
    <property type="project" value="UniProtKB-SubCell"/>
</dbReference>
<feature type="transmembrane region" description="Helical" evidence="6">
    <location>
        <begin position="332"/>
        <end position="350"/>
    </location>
</feature>
<evidence type="ECO:0000256" key="3">
    <source>
        <dbReference type="ARBA" id="ARBA00022692"/>
    </source>
</evidence>
<dbReference type="PANTHER" id="PTHR43370:SF1">
    <property type="entry name" value="GUANOSINE ABC TRANSPORTER PERMEASE PROTEIN NUPQ"/>
    <property type="match status" value="1"/>
</dbReference>
<dbReference type="InterPro" id="IPR001851">
    <property type="entry name" value="ABC_transp_permease"/>
</dbReference>
<organism evidence="7">
    <name type="scientific">uncultured Nocardioidaceae bacterium</name>
    <dbReference type="NCBI Taxonomy" id="253824"/>
    <lineage>
        <taxon>Bacteria</taxon>
        <taxon>Bacillati</taxon>
        <taxon>Actinomycetota</taxon>
        <taxon>Actinomycetes</taxon>
        <taxon>Propionibacteriales</taxon>
        <taxon>Nocardioidaceae</taxon>
        <taxon>environmental samples</taxon>
    </lineage>
</organism>
<evidence type="ECO:0000313" key="7">
    <source>
        <dbReference type="EMBL" id="CAA9364346.1"/>
    </source>
</evidence>
<feature type="transmembrane region" description="Helical" evidence="6">
    <location>
        <begin position="387"/>
        <end position="406"/>
    </location>
</feature>
<dbReference type="GO" id="GO:0022857">
    <property type="term" value="F:transmembrane transporter activity"/>
    <property type="evidence" value="ECO:0007669"/>
    <property type="project" value="InterPro"/>
</dbReference>